<feature type="transmembrane region" description="Helical" evidence="1">
    <location>
        <begin position="176"/>
        <end position="193"/>
    </location>
</feature>
<feature type="domain" description="IPTL-CTERM protein sorting" evidence="3">
    <location>
        <begin position="168"/>
        <end position="196"/>
    </location>
</feature>
<evidence type="ECO:0000256" key="1">
    <source>
        <dbReference type="SAM" id="Phobius"/>
    </source>
</evidence>
<gene>
    <name evidence="4" type="ORF">GGR13_002480</name>
</gene>
<keyword evidence="1" id="KW-1133">Transmembrane helix</keyword>
<dbReference type="Proteomes" id="UP000545037">
    <property type="component" value="Unassembled WGS sequence"/>
</dbReference>
<dbReference type="NCBIfam" id="TIGR04174">
    <property type="entry name" value="IPTL_CTERM"/>
    <property type="match status" value="1"/>
</dbReference>
<comment type="caution">
    <text evidence="4">The sequence shown here is derived from an EMBL/GenBank/DDBJ whole genome shotgun (WGS) entry which is preliminary data.</text>
</comment>
<evidence type="ECO:0000313" key="4">
    <source>
        <dbReference type="EMBL" id="MBB5746873.1"/>
    </source>
</evidence>
<keyword evidence="1" id="KW-0472">Membrane</keyword>
<protein>
    <recommendedName>
        <fullName evidence="3">IPTL-CTERM protein sorting domain-containing protein</fullName>
    </recommendedName>
</protein>
<dbReference type="Pfam" id="PF18203">
    <property type="entry name" value="IPTL-CTERM"/>
    <property type="match status" value="1"/>
</dbReference>
<dbReference type="InterPro" id="IPR026442">
    <property type="entry name" value="IPTL_CTERM"/>
</dbReference>
<accession>A0A7W9CJK6</accession>
<organism evidence="4 5">
    <name type="scientific">Brevundimonas variabilis</name>
    <dbReference type="NCBI Taxonomy" id="74312"/>
    <lineage>
        <taxon>Bacteria</taxon>
        <taxon>Pseudomonadati</taxon>
        <taxon>Pseudomonadota</taxon>
        <taxon>Alphaproteobacteria</taxon>
        <taxon>Caulobacterales</taxon>
        <taxon>Caulobacteraceae</taxon>
        <taxon>Brevundimonas</taxon>
    </lineage>
</organism>
<evidence type="ECO:0000256" key="2">
    <source>
        <dbReference type="SAM" id="SignalP"/>
    </source>
</evidence>
<name>A0A7W9CJK6_9CAUL</name>
<keyword evidence="1" id="KW-0812">Transmembrane</keyword>
<keyword evidence="2" id="KW-0732">Signal</keyword>
<feature type="signal peptide" evidence="2">
    <location>
        <begin position="1"/>
        <end position="31"/>
    </location>
</feature>
<proteinExistence type="predicted"/>
<feature type="chain" id="PRO_5030574642" description="IPTL-CTERM protein sorting domain-containing protein" evidence="2">
    <location>
        <begin position="32"/>
        <end position="200"/>
    </location>
</feature>
<keyword evidence="5" id="KW-1185">Reference proteome</keyword>
<evidence type="ECO:0000313" key="5">
    <source>
        <dbReference type="Proteomes" id="UP000545037"/>
    </source>
</evidence>
<dbReference type="AlphaFoldDB" id="A0A7W9CJK6"/>
<dbReference type="EMBL" id="JACHOR010000004">
    <property type="protein sequence ID" value="MBB5746873.1"/>
    <property type="molecule type" value="Genomic_DNA"/>
</dbReference>
<dbReference type="RefSeq" id="WP_183213837.1">
    <property type="nucleotide sequence ID" value="NZ_JACHOR010000004.1"/>
</dbReference>
<evidence type="ECO:0000259" key="3">
    <source>
        <dbReference type="Pfam" id="PF18203"/>
    </source>
</evidence>
<sequence>MLRKFQSRGRAYRVAGFAALLAAGLSSAALAQVNTATLDNATTQSGRLNRLLPGGTCAAPEANPGTFTNSGARAYDSYSFVNSTGSTQCYTIRLDQTAALLFVVAYLGSFDPSNIQANYLGDPGQSTPSETFSVNVPAGQTLVVVVHEVNSGNGVGQSYTLTVAAPPASVPTLSEWAMILMGLTLAGGAALYIQRRHMAA</sequence>
<reference evidence="4 5" key="1">
    <citation type="submission" date="2020-08" db="EMBL/GenBank/DDBJ databases">
        <title>Genomic Encyclopedia of Type Strains, Phase IV (KMG-IV): sequencing the most valuable type-strain genomes for metagenomic binning, comparative biology and taxonomic classification.</title>
        <authorList>
            <person name="Goeker M."/>
        </authorList>
    </citation>
    <scope>NUCLEOTIDE SEQUENCE [LARGE SCALE GENOMIC DNA]</scope>
    <source>
        <strain evidence="4 5">DSM 4737</strain>
    </source>
</reference>